<dbReference type="InterPro" id="IPR001646">
    <property type="entry name" value="5peptide_repeat"/>
</dbReference>
<evidence type="ECO:0000313" key="2">
    <source>
        <dbReference type="Proteomes" id="UP000053961"/>
    </source>
</evidence>
<comment type="caution">
    <text evidence="1">The sequence shown here is derived from an EMBL/GenBank/DDBJ whole genome shotgun (WGS) entry which is preliminary data.</text>
</comment>
<evidence type="ECO:0000313" key="1">
    <source>
        <dbReference type="EMBL" id="KUK96646.1"/>
    </source>
</evidence>
<protein>
    <recommendedName>
        <fullName evidence="3">Pentapeptide repeat protein</fullName>
    </recommendedName>
</protein>
<sequence>MALLMAAFAIGIGFLADIGSADEDLMLVGAAEILDEIREGKAVERHHVRIEGSLDLRELEGPVRSPISIVDCEVQDTVRMEGATFESTVSFEETVFENMVLFSGVRFNDSAGFSFATFEDTVFFDSAFFGEVAEFCGTRFGRDAYFSSTVFSKTSDFNFTRFAEEYVLFDNVRFLGDAHFEDAEFGRWTNFYGSRFYEEADFLLATFPGRSFIANVTFEGDAKFASVEFMSFAEFEDSSFEGDFFLYGSTISYMKLNGTTFGEGSRVHLNNTEIEGFVIPWRTMEDHLVFRDEVYMGLVENYKRLGWFQDADDCYYHYRMLAQERKNIGWSKAIDYLAWLSCGYGVRPDYTLAWSLSIVLLFGVVFHLGKGLLQYERPDAKPENLGEGSEVDKIDLQGRIKDVASSHQGETQEEFDGETLAFPYGILSESRVVNSQVGGQKVVVFWEPGTASALDSRQISEGRDVGAVIAFDPTINGQELTFQFDGENFVDNQTGSTWDFLGIALTGPLQGEQLEQVVANNYFWFAWAAFKPETRLNQP</sequence>
<dbReference type="Pfam" id="PF11376">
    <property type="entry name" value="DUF3179"/>
    <property type="match status" value="1"/>
</dbReference>
<name>A0A101IJX7_9EURY</name>
<evidence type="ECO:0008006" key="3">
    <source>
        <dbReference type="Google" id="ProtNLM"/>
    </source>
</evidence>
<dbReference type="Proteomes" id="UP000053961">
    <property type="component" value="Unassembled WGS sequence"/>
</dbReference>
<reference evidence="2" key="1">
    <citation type="journal article" date="2015" name="MBio">
        <title>Genome-Resolved Metagenomic Analysis Reveals Roles for Candidate Phyla and Other Microbial Community Members in Biogeochemical Transformations in Oil Reservoirs.</title>
        <authorList>
            <person name="Hu P."/>
            <person name="Tom L."/>
            <person name="Singh A."/>
            <person name="Thomas B.C."/>
            <person name="Baker B.J."/>
            <person name="Piceno Y.M."/>
            <person name="Andersen G.L."/>
            <person name="Banfield J.F."/>
        </authorList>
    </citation>
    <scope>NUCLEOTIDE SEQUENCE [LARGE SCALE GENOMIC DNA]</scope>
</reference>
<accession>A0A101IJX7</accession>
<proteinExistence type="predicted"/>
<dbReference type="Pfam" id="PF13576">
    <property type="entry name" value="Pentapeptide_3"/>
    <property type="match status" value="2"/>
</dbReference>
<dbReference type="AlphaFoldDB" id="A0A101IJX7"/>
<dbReference type="InterPro" id="IPR021516">
    <property type="entry name" value="DUF3179"/>
</dbReference>
<dbReference type="PATRIC" id="fig|301375.6.peg.2384"/>
<dbReference type="EMBL" id="LGHB01000010">
    <property type="protein sequence ID" value="KUK96646.1"/>
    <property type="molecule type" value="Genomic_DNA"/>
</dbReference>
<gene>
    <name evidence="1" type="ORF">XE07_0999</name>
</gene>
<organism evidence="1 2">
    <name type="scientific">Methanothrix harundinacea</name>
    <dbReference type="NCBI Taxonomy" id="301375"/>
    <lineage>
        <taxon>Archaea</taxon>
        <taxon>Methanobacteriati</taxon>
        <taxon>Methanobacteriota</taxon>
        <taxon>Stenosarchaea group</taxon>
        <taxon>Methanomicrobia</taxon>
        <taxon>Methanotrichales</taxon>
        <taxon>Methanotrichaceae</taxon>
        <taxon>Methanothrix</taxon>
    </lineage>
</organism>